<dbReference type="AlphaFoldDB" id="A0AAV9L5K2"/>
<reference evidence="2 3" key="1">
    <citation type="submission" date="2023-10" db="EMBL/GenBank/DDBJ databases">
        <title>Genome-Wide Identification Analysis in wild type Solanum Pinnatisectum Reveals Some Genes Defensing Phytophthora Infestans.</title>
        <authorList>
            <person name="Sun C."/>
        </authorList>
    </citation>
    <scope>NUCLEOTIDE SEQUENCE [LARGE SCALE GENOMIC DNA]</scope>
    <source>
        <strain evidence="2">LQN</strain>
        <tissue evidence="2">Leaf</tissue>
    </source>
</reference>
<gene>
    <name evidence="2" type="ORF">R3W88_018402</name>
</gene>
<evidence type="ECO:0000256" key="1">
    <source>
        <dbReference type="SAM" id="Phobius"/>
    </source>
</evidence>
<proteinExistence type="predicted"/>
<dbReference type="EMBL" id="JAWPEI010000008">
    <property type="protein sequence ID" value="KAK4720064.1"/>
    <property type="molecule type" value="Genomic_DNA"/>
</dbReference>
<feature type="transmembrane region" description="Helical" evidence="1">
    <location>
        <begin position="82"/>
        <end position="102"/>
    </location>
</feature>
<evidence type="ECO:0000313" key="2">
    <source>
        <dbReference type="EMBL" id="KAK4720064.1"/>
    </source>
</evidence>
<keyword evidence="1" id="KW-0812">Transmembrane</keyword>
<dbReference type="Proteomes" id="UP001311915">
    <property type="component" value="Unassembled WGS sequence"/>
</dbReference>
<keyword evidence="3" id="KW-1185">Reference proteome</keyword>
<organism evidence="2 3">
    <name type="scientific">Solanum pinnatisectum</name>
    <name type="common">tansyleaf nightshade</name>
    <dbReference type="NCBI Taxonomy" id="50273"/>
    <lineage>
        <taxon>Eukaryota</taxon>
        <taxon>Viridiplantae</taxon>
        <taxon>Streptophyta</taxon>
        <taxon>Embryophyta</taxon>
        <taxon>Tracheophyta</taxon>
        <taxon>Spermatophyta</taxon>
        <taxon>Magnoliopsida</taxon>
        <taxon>eudicotyledons</taxon>
        <taxon>Gunneridae</taxon>
        <taxon>Pentapetalae</taxon>
        <taxon>asterids</taxon>
        <taxon>lamiids</taxon>
        <taxon>Solanales</taxon>
        <taxon>Solanaceae</taxon>
        <taxon>Solanoideae</taxon>
        <taxon>Solaneae</taxon>
        <taxon>Solanum</taxon>
    </lineage>
</organism>
<evidence type="ECO:0000313" key="3">
    <source>
        <dbReference type="Proteomes" id="UP001311915"/>
    </source>
</evidence>
<keyword evidence="1" id="KW-1133">Transmembrane helix</keyword>
<keyword evidence="1" id="KW-0472">Membrane</keyword>
<protein>
    <submittedName>
        <fullName evidence="2">Uncharacterized protein</fullName>
    </submittedName>
</protein>
<accession>A0AAV9L5K2</accession>
<comment type="caution">
    <text evidence="2">The sequence shown here is derived from an EMBL/GenBank/DDBJ whole genome shotgun (WGS) entry which is preliminary data.</text>
</comment>
<sequence length="104" mass="11713">MGETRVRIQNEEERSPASCFSWSSSIIDKVSEPIQLTFNTRTYILDLKRQYSPLSATYAQVRGRTGPQPSIVLTLPCIPWRFQNLLGTTCISAIVLLLVLAVKK</sequence>
<name>A0AAV9L5K2_9SOLN</name>